<reference evidence="4" key="1">
    <citation type="submission" date="2015-11" db="EMBL/GenBank/DDBJ databases">
        <authorList>
            <person name="Dugat-Bony E."/>
        </authorList>
    </citation>
    <scope>NUCLEOTIDE SEQUENCE [LARGE SCALE GENOMIC DNA]</scope>
    <source>
        <strain evidence="4">Mu292</strain>
    </source>
</reference>
<feature type="compositionally biased region" description="Basic and acidic residues" evidence="1">
    <location>
        <begin position="463"/>
        <end position="475"/>
    </location>
</feature>
<keyword evidence="2" id="KW-0472">Membrane</keyword>
<feature type="transmembrane region" description="Helical" evidence="2">
    <location>
        <begin position="51"/>
        <end position="68"/>
    </location>
</feature>
<accession>A0A0X8XVU5</accession>
<feature type="transmembrane region" description="Helical" evidence="2">
    <location>
        <begin position="329"/>
        <end position="348"/>
    </location>
</feature>
<proteinExistence type="predicted"/>
<feature type="transmembrane region" description="Helical" evidence="2">
    <location>
        <begin position="183"/>
        <end position="204"/>
    </location>
</feature>
<gene>
    <name evidence="3" type="ORF">CVAR292_02775</name>
</gene>
<evidence type="ECO:0000313" key="3">
    <source>
        <dbReference type="EMBL" id="CUU67413.1"/>
    </source>
</evidence>
<evidence type="ECO:0008006" key="5">
    <source>
        <dbReference type="Google" id="ProtNLM"/>
    </source>
</evidence>
<keyword evidence="2" id="KW-1133">Transmembrane helix</keyword>
<feature type="transmembrane region" description="Helical" evidence="2">
    <location>
        <begin position="243"/>
        <end position="268"/>
    </location>
</feature>
<dbReference type="Proteomes" id="UP000182498">
    <property type="component" value="Unassembled WGS sequence"/>
</dbReference>
<protein>
    <recommendedName>
        <fullName evidence="5">ABC transporter permease</fullName>
    </recommendedName>
</protein>
<dbReference type="EMBL" id="FAUH01000024">
    <property type="protein sequence ID" value="CUU67413.1"/>
    <property type="molecule type" value="Genomic_DNA"/>
</dbReference>
<feature type="region of interest" description="Disordered" evidence="1">
    <location>
        <begin position="453"/>
        <end position="475"/>
    </location>
</feature>
<feature type="transmembrane region" description="Helical" evidence="2">
    <location>
        <begin position="211"/>
        <end position="231"/>
    </location>
</feature>
<dbReference type="OMA" id="ACTIPAY"/>
<keyword evidence="2" id="KW-0812">Transmembrane</keyword>
<name>A0A0X8XVU5_9CORY</name>
<keyword evidence="4" id="KW-1185">Reference proteome</keyword>
<evidence type="ECO:0000256" key="2">
    <source>
        <dbReference type="SAM" id="Phobius"/>
    </source>
</evidence>
<dbReference type="InterPro" id="IPR036259">
    <property type="entry name" value="MFS_trans_sf"/>
</dbReference>
<evidence type="ECO:0000313" key="4">
    <source>
        <dbReference type="Proteomes" id="UP000182498"/>
    </source>
</evidence>
<dbReference type="SUPFAM" id="SSF103473">
    <property type="entry name" value="MFS general substrate transporter"/>
    <property type="match status" value="1"/>
</dbReference>
<dbReference type="RefSeq" id="WP_014009507.1">
    <property type="nucleotide sequence ID" value="NZ_FAUH01000024.1"/>
</dbReference>
<sequence length="475" mass="51544">MDTTEHSEHSEASSADQHTDHLVYAMPPKKSAYRRWYGAQHPNVQMVLSQLWMPVFMLIMFILCYVAPFQHAAPRDAPIGVVGTVEETRTLQAAADRGEPGAIAFENLPDYATATRQVSDGDLAAAYDVDSHTLITASALQAQAANIIPKIVTPVLPALEQDETPTVDDLAPLPAHDIGMTPMYLMIAWCISGYLAAMFVGLMGGPLGRRVRFSIIACTAVLLSFLSALLVDPILGAITGHFWALWGLGFIWAFAIGAAVNGVSYFVGRFVAVPAMLMCIFLSMPASGGALPIWMMPRFFEWISRGVVGNGITEMLKKLVYGVGPGYTHGWILIACYILAGVLLSLVGKPFRERRLIRRILRGRTTMFQDAQKAAGRHGAVEQKKVLAAHGLEIRESDGAVMRIPAEAHHHGLREKVDEVATHIDEAASEKAQHHGGAVVSADGTLLKDAPVTGLEATQGDFEDLRSQTRRDNDG</sequence>
<feature type="transmembrane region" description="Helical" evidence="2">
    <location>
        <begin position="275"/>
        <end position="295"/>
    </location>
</feature>
<evidence type="ECO:0000256" key="1">
    <source>
        <dbReference type="SAM" id="MobiDB-lite"/>
    </source>
</evidence>
<feature type="region of interest" description="Disordered" evidence="1">
    <location>
        <begin position="1"/>
        <end position="20"/>
    </location>
</feature>
<organism evidence="3 4">
    <name type="scientific">Corynebacterium variabile</name>
    <dbReference type="NCBI Taxonomy" id="1727"/>
    <lineage>
        <taxon>Bacteria</taxon>
        <taxon>Bacillati</taxon>
        <taxon>Actinomycetota</taxon>
        <taxon>Actinomycetes</taxon>
        <taxon>Mycobacteriales</taxon>
        <taxon>Corynebacteriaceae</taxon>
        <taxon>Corynebacterium</taxon>
    </lineage>
</organism>
<dbReference type="AlphaFoldDB" id="A0A0X8XVU5"/>